<proteinExistence type="predicted"/>
<reference evidence="1" key="1">
    <citation type="submission" date="2014-11" db="EMBL/GenBank/DDBJ databases">
        <authorList>
            <person name="Amaro Gonzalez C."/>
        </authorList>
    </citation>
    <scope>NUCLEOTIDE SEQUENCE</scope>
</reference>
<evidence type="ECO:0000313" key="1">
    <source>
        <dbReference type="EMBL" id="JAH88493.1"/>
    </source>
</evidence>
<organism evidence="1">
    <name type="scientific">Anguilla anguilla</name>
    <name type="common">European freshwater eel</name>
    <name type="synonym">Muraena anguilla</name>
    <dbReference type="NCBI Taxonomy" id="7936"/>
    <lineage>
        <taxon>Eukaryota</taxon>
        <taxon>Metazoa</taxon>
        <taxon>Chordata</taxon>
        <taxon>Craniata</taxon>
        <taxon>Vertebrata</taxon>
        <taxon>Euteleostomi</taxon>
        <taxon>Actinopterygii</taxon>
        <taxon>Neopterygii</taxon>
        <taxon>Teleostei</taxon>
        <taxon>Anguilliformes</taxon>
        <taxon>Anguillidae</taxon>
        <taxon>Anguilla</taxon>
    </lineage>
</organism>
<dbReference type="EMBL" id="GBXM01020084">
    <property type="protein sequence ID" value="JAH88493.1"/>
    <property type="molecule type" value="Transcribed_RNA"/>
</dbReference>
<sequence>MLSCQSNHCVKCTEVNEHQMSLIVYREM</sequence>
<accession>A0A0E9WG79</accession>
<name>A0A0E9WG79_ANGAN</name>
<protein>
    <submittedName>
        <fullName evidence="1">Uncharacterized protein</fullName>
    </submittedName>
</protein>
<dbReference type="AlphaFoldDB" id="A0A0E9WG79"/>
<reference evidence="1" key="2">
    <citation type="journal article" date="2015" name="Fish Shellfish Immunol.">
        <title>Early steps in the European eel (Anguilla anguilla)-Vibrio vulnificus interaction in the gills: Role of the RtxA13 toxin.</title>
        <authorList>
            <person name="Callol A."/>
            <person name="Pajuelo D."/>
            <person name="Ebbesson L."/>
            <person name="Teles M."/>
            <person name="MacKenzie S."/>
            <person name="Amaro C."/>
        </authorList>
    </citation>
    <scope>NUCLEOTIDE SEQUENCE</scope>
</reference>